<dbReference type="Gene3D" id="3.40.50.1970">
    <property type="match status" value="1"/>
</dbReference>
<feature type="domain" description="Fe-containing alcohol dehydrogenase-like C-terminal" evidence="5">
    <location>
        <begin position="204"/>
        <end position="387"/>
    </location>
</feature>
<dbReference type="InterPro" id="IPR018211">
    <property type="entry name" value="ADH_Fe_CS"/>
</dbReference>
<comment type="similarity">
    <text evidence="1">Belongs to the iron-containing alcohol dehydrogenase family.</text>
</comment>
<dbReference type="STRING" id="99656.SAMN05421659_102367"/>
<dbReference type="AlphaFoldDB" id="A0A1I0N4Q6"/>
<evidence type="ECO:0000256" key="1">
    <source>
        <dbReference type="ARBA" id="ARBA00007358"/>
    </source>
</evidence>
<keyword evidence="2" id="KW-0560">Oxidoreductase</keyword>
<dbReference type="Proteomes" id="UP000199701">
    <property type="component" value="Unassembled WGS sequence"/>
</dbReference>
<proteinExistence type="inferred from homology"/>
<dbReference type="PANTHER" id="PTHR11496">
    <property type="entry name" value="ALCOHOL DEHYDROGENASE"/>
    <property type="match status" value="1"/>
</dbReference>
<organism evidence="6 7">
    <name type="scientific">[Clostridium] fimetarium</name>
    <dbReference type="NCBI Taxonomy" id="99656"/>
    <lineage>
        <taxon>Bacteria</taxon>
        <taxon>Bacillati</taxon>
        <taxon>Bacillota</taxon>
        <taxon>Clostridia</taxon>
        <taxon>Lachnospirales</taxon>
        <taxon>Lachnospiraceae</taxon>
    </lineage>
</organism>
<evidence type="ECO:0000313" key="7">
    <source>
        <dbReference type="Proteomes" id="UP000199701"/>
    </source>
</evidence>
<dbReference type="Pfam" id="PF00465">
    <property type="entry name" value="Fe-ADH"/>
    <property type="match status" value="1"/>
</dbReference>
<dbReference type="InterPro" id="IPR001670">
    <property type="entry name" value="ADH_Fe/GldA"/>
</dbReference>
<sequence length="395" mass="43669">MKKYYYRSRQYMLSKIQPLIPWRIPKFISGAGSIYRIPRIIKQDGVKKVLIITTSGFIKRGSLSELFDEFEKENILYTIFDNVLPDPSIECIEDAVKVYRKEACEAIVAIGGGSVMDCAKVVGARIVKPAKSVIQMTGLFKIRKELPPLYAVPTTAGTGSEVTVAAVITDSSTHYKYAVSDTCLIPKYAILDPQLTCGLPQNLTADTGMDALTHAVEAYINKFASKESKKYALDAVKLIFNNLTKVYEDGNNLELRENMLMGSYYAGLAFTKAYVGYVHAIAHGLGGLYGVPHGHANAVILPVVLQAYGEAIHKELAELADAVGISGKTQQEKSRNFISAINQMNQSMGIQNKLNVVKKEDIPEIIRRAMKEANPAYPVPVIWNEKQLRSVIELL</sequence>
<evidence type="ECO:0000259" key="5">
    <source>
        <dbReference type="Pfam" id="PF25137"/>
    </source>
</evidence>
<keyword evidence="7" id="KW-1185">Reference proteome</keyword>
<protein>
    <submittedName>
        <fullName evidence="6">Alcohol dehydrogenase, class IV</fullName>
    </submittedName>
</protein>
<feature type="domain" description="Alcohol dehydrogenase iron-type/glycerol dehydrogenase GldA" evidence="4">
    <location>
        <begin position="26"/>
        <end position="193"/>
    </location>
</feature>
<dbReference type="CDD" id="cd08189">
    <property type="entry name" value="Fe-ADH-like"/>
    <property type="match status" value="1"/>
</dbReference>
<dbReference type="PANTHER" id="PTHR11496:SF102">
    <property type="entry name" value="ALCOHOL DEHYDROGENASE 4"/>
    <property type="match status" value="1"/>
</dbReference>
<dbReference type="FunFam" id="3.40.50.1970:FF:000003">
    <property type="entry name" value="Alcohol dehydrogenase, iron-containing"/>
    <property type="match status" value="1"/>
</dbReference>
<dbReference type="OrthoDB" id="9804734at2"/>
<dbReference type="FunFam" id="1.20.1090.10:FF:000001">
    <property type="entry name" value="Aldehyde-alcohol dehydrogenase"/>
    <property type="match status" value="1"/>
</dbReference>
<gene>
    <name evidence="6" type="ORF">SAMN05421659_102367</name>
</gene>
<evidence type="ECO:0000256" key="2">
    <source>
        <dbReference type="ARBA" id="ARBA00023002"/>
    </source>
</evidence>
<dbReference type="InterPro" id="IPR056798">
    <property type="entry name" value="ADH_Fe_C"/>
</dbReference>
<dbReference type="RefSeq" id="WP_092450867.1">
    <property type="nucleotide sequence ID" value="NZ_FOJI01000002.1"/>
</dbReference>
<evidence type="ECO:0000256" key="3">
    <source>
        <dbReference type="ARBA" id="ARBA00023027"/>
    </source>
</evidence>
<dbReference type="PROSITE" id="PS00060">
    <property type="entry name" value="ADH_IRON_2"/>
    <property type="match status" value="1"/>
</dbReference>
<dbReference type="PROSITE" id="PS00913">
    <property type="entry name" value="ADH_IRON_1"/>
    <property type="match status" value="1"/>
</dbReference>
<keyword evidence="3" id="KW-0520">NAD</keyword>
<dbReference type="SUPFAM" id="SSF56796">
    <property type="entry name" value="Dehydroquinate synthase-like"/>
    <property type="match status" value="1"/>
</dbReference>
<evidence type="ECO:0000313" key="6">
    <source>
        <dbReference type="EMBL" id="SEV95840.1"/>
    </source>
</evidence>
<dbReference type="Pfam" id="PF25137">
    <property type="entry name" value="ADH_Fe_C"/>
    <property type="match status" value="1"/>
</dbReference>
<dbReference type="Gene3D" id="1.20.1090.10">
    <property type="entry name" value="Dehydroquinate synthase-like - alpha domain"/>
    <property type="match status" value="1"/>
</dbReference>
<dbReference type="InterPro" id="IPR039697">
    <property type="entry name" value="Alcohol_dehydrogenase_Fe"/>
</dbReference>
<accession>A0A1I0N4Q6</accession>
<evidence type="ECO:0000259" key="4">
    <source>
        <dbReference type="Pfam" id="PF00465"/>
    </source>
</evidence>
<dbReference type="GO" id="GO:0004022">
    <property type="term" value="F:alcohol dehydrogenase (NAD+) activity"/>
    <property type="evidence" value="ECO:0007669"/>
    <property type="project" value="UniProtKB-ARBA"/>
</dbReference>
<dbReference type="EMBL" id="FOJI01000002">
    <property type="protein sequence ID" value="SEV95840.1"/>
    <property type="molecule type" value="Genomic_DNA"/>
</dbReference>
<name>A0A1I0N4Q6_9FIRM</name>
<reference evidence="6 7" key="1">
    <citation type="submission" date="2016-10" db="EMBL/GenBank/DDBJ databases">
        <authorList>
            <person name="de Groot N.N."/>
        </authorList>
    </citation>
    <scope>NUCLEOTIDE SEQUENCE [LARGE SCALE GENOMIC DNA]</scope>
    <source>
        <strain evidence="6 7">DSM 9179</strain>
    </source>
</reference>
<dbReference type="GO" id="GO:0046872">
    <property type="term" value="F:metal ion binding"/>
    <property type="evidence" value="ECO:0007669"/>
    <property type="project" value="InterPro"/>
</dbReference>